<dbReference type="EMBL" id="CP104550">
    <property type="protein sequence ID" value="UXH31395.1"/>
    <property type="molecule type" value="Genomic_DNA"/>
</dbReference>
<comment type="subcellular location">
    <subcellularLocation>
        <location evidence="2 14">Cytoplasm</location>
    </subcellularLocation>
</comment>
<sequence length="184" mass="20580">MDVKVLRLGHRRSRDARITTHVCLTARAFGASEVILSGEEDRNLMESVEDVVERWGGPFRVSYRRNWQGVIDDWKRSGGEVVHLTMYGLPARDVIPSMRETGRDKLVVVGGARVPGKVYRLADYNVGVTNQPHSEVSSLAVFLHMLFDGAEFDLKFSDAMVEVVPQAHGKRIRTGDGDEDAEID</sequence>
<accession>A0A9E7RTH6</accession>
<comment type="catalytic activity">
    <reaction evidence="13 14">
        <text>cytidine(56) in tRNA + S-adenosyl-L-methionine = 2'-O-methylcytidine(56) in tRNA + S-adenosyl-L-homocysteine + H(+)</text>
        <dbReference type="Rhea" id="RHEA:42968"/>
        <dbReference type="Rhea" id="RHEA-COMP:10308"/>
        <dbReference type="Rhea" id="RHEA-COMP:10309"/>
        <dbReference type="ChEBI" id="CHEBI:15378"/>
        <dbReference type="ChEBI" id="CHEBI:57856"/>
        <dbReference type="ChEBI" id="CHEBI:59789"/>
        <dbReference type="ChEBI" id="CHEBI:74495"/>
        <dbReference type="ChEBI" id="CHEBI:82748"/>
        <dbReference type="EC" id="2.1.1.206"/>
    </reaction>
</comment>
<evidence type="ECO:0000256" key="10">
    <source>
        <dbReference type="ARBA" id="ARBA00022691"/>
    </source>
</evidence>
<organism evidence="15">
    <name type="scientific">Methanothermobacter wolfeii</name>
    <name type="common">Methanobacterium wolfei</name>
    <dbReference type="NCBI Taxonomy" id="145261"/>
    <lineage>
        <taxon>Archaea</taxon>
        <taxon>Methanobacteriati</taxon>
        <taxon>Methanobacteriota</taxon>
        <taxon>Methanomada group</taxon>
        <taxon>Methanobacteria</taxon>
        <taxon>Methanobacteriales</taxon>
        <taxon>Methanobacteriaceae</taxon>
        <taxon>Methanothermobacter</taxon>
    </lineage>
</organism>
<evidence type="ECO:0000256" key="1">
    <source>
        <dbReference type="ARBA" id="ARBA00003959"/>
    </source>
</evidence>
<dbReference type="PIRSF" id="PIRSF016123">
    <property type="entry name" value="UCP016123"/>
    <property type="match status" value="1"/>
</dbReference>
<evidence type="ECO:0000256" key="12">
    <source>
        <dbReference type="ARBA" id="ARBA00029826"/>
    </source>
</evidence>
<comment type="similarity">
    <text evidence="3 14">Belongs to the aTrm56 family.</text>
</comment>
<dbReference type="RefSeq" id="WP_191216606.1">
    <property type="nucleotide sequence ID" value="NZ_CP104550.1"/>
</dbReference>
<dbReference type="GO" id="GO:0002128">
    <property type="term" value="P:tRNA nucleoside ribose methylation"/>
    <property type="evidence" value="ECO:0007669"/>
    <property type="project" value="UniProtKB-UniRule"/>
</dbReference>
<comment type="subunit">
    <text evidence="4 14">Homodimer.</text>
</comment>
<keyword evidence="9 14" id="KW-0808">Transferase</keyword>
<keyword evidence="11 14" id="KW-0819">tRNA processing</keyword>
<dbReference type="HAMAP" id="MF_00077">
    <property type="entry name" value="tRNA_methyltr_aTrm56"/>
    <property type="match status" value="1"/>
</dbReference>
<comment type="function">
    <text evidence="1 14">Specifically catalyzes the AdoMet-dependent 2'-O-ribose methylation of cytidine at position 56 in tRNAs.</text>
</comment>
<evidence type="ECO:0000256" key="2">
    <source>
        <dbReference type="ARBA" id="ARBA00004496"/>
    </source>
</evidence>
<reference evidence="15" key="1">
    <citation type="submission" date="2022-09" db="EMBL/GenBank/DDBJ databases">
        <title>Characterization of three MwoI isoschizomers from sequenced genome and metagenomes.</title>
        <authorList>
            <person name="Fomenkov A."/>
            <person name="Xu S.Y."/>
            <person name="Roberts R.J."/>
        </authorList>
    </citation>
    <scope>NUCLEOTIDE SEQUENCE</scope>
    <source>
        <strain evidence="15">DSM 2970</strain>
    </source>
</reference>
<evidence type="ECO:0000256" key="3">
    <source>
        <dbReference type="ARBA" id="ARBA00010324"/>
    </source>
</evidence>
<dbReference type="InterPro" id="IPR029026">
    <property type="entry name" value="tRNA_m1G_MTases_N"/>
</dbReference>
<evidence type="ECO:0000256" key="5">
    <source>
        <dbReference type="ARBA" id="ARBA00012624"/>
    </source>
</evidence>
<evidence type="ECO:0000256" key="8">
    <source>
        <dbReference type="ARBA" id="ARBA00022603"/>
    </source>
</evidence>
<dbReference type="GO" id="GO:0005737">
    <property type="term" value="C:cytoplasm"/>
    <property type="evidence" value="ECO:0007669"/>
    <property type="project" value="UniProtKB-SubCell"/>
</dbReference>
<name>A0A9E7RTH6_METWO</name>
<keyword evidence="10 14" id="KW-0949">S-adenosyl-L-methionine</keyword>
<protein>
    <recommendedName>
        <fullName evidence="6 14">tRNA (cytidine(56)-2'-O)-methyltransferase</fullName>
        <ecNumber evidence="5 14">2.1.1.206</ecNumber>
    </recommendedName>
    <alternativeName>
        <fullName evidence="12 14">tRNA ribose 2'-O-methyltransferase aTrm56</fullName>
    </alternativeName>
</protein>
<dbReference type="EC" id="2.1.1.206" evidence="5 14"/>
<keyword evidence="8 14" id="KW-0489">Methyltransferase</keyword>
<dbReference type="Pfam" id="PF01994">
    <property type="entry name" value="Trm56"/>
    <property type="match status" value="1"/>
</dbReference>
<evidence type="ECO:0000256" key="9">
    <source>
        <dbReference type="ARBA" id="ARBA00022679"/>
    </source>
</evidence>
<comment type="caution">
    <text evidence="14">Lacks conserved residue(s) required for the propagation of feature annotation.</text>
</comment>
<feature type="binding site" evidence="14">
    <location>
        <position position="84"/>
    </location>
    <ligand>
        <name>S-adenosyl-L-methionine</name>
        <dbReference type="ChEBI" id="CHEBI:59789"/>
    </ligand>
</feature>
<evidence type="ECO:0000256" key="14">
    <source>
        <dbReference type="HAMAP-Rule" id="MF_00077"/>
    </source>
</evidence>
<dbReference type="Proteomes" id="UP001065373">
    <property type="component" value="Chromosome"/>
</dbReference>
<evidence type="ECO:0000256" key="7">
    <source>
        <dbReference type="ARBA" id="ARBA00022490"/>
    </source>
</evidence>
<dbReference type="AlphaFoldDB" id="A0A9E7RTH6"/>
<evidence type="ECO:0000256" key="11">
    <source>
        <dbReference type="ARBA" id="ARBA00022694"/>
    </source>
</evidence>
<gene>
    <name evidence="15" type="ORF">N5910_07600</name>
</gene>
<dbReference type="GO" id="GO:0106059">
    <property type="term" value="F:tRNA (cytidine(56)-2'-O)-methyltransferase activity"/>
    <property type="evidence" value="ECO:0007669"/>
    <property type="project" value="UniProtKB-EC"/>
</dbReference>
<dbReference type="CDD" id="cd18083">
    <property type="entry name" value="aTrm56-like"/>
    <property type="match status" value="1"/>
</dbReference>
<dbReference type="PANTHER" id="PTHR42197:SF1">
    <property type="entry name" value="TRNA (CYTIDINE(56)-2'-O)-METHYLTRANSFERASE"/>
    <property type="match status" value="1"/>
</dbReference>
<keyword evidence="7 14" id="KW-0963">Cytoplasm</keyword>
<dbReference type="SUPFAM" id="SSF75217">
    <property type="entry name" value="alpha/beta knot"/>
    <property type="match status" value="1"/>
</dbReference>
<dbReference type="PANTHER" id="PTHR42197">
    <property type="entry name" value="TRNA (CYTIDINE(56)-2'-O)-METHYLTRANSFERASE"/>
    <property type="match status" value="1"/>
</dbReference>
<proteinExistence type="inferred from homology"/>
<dbReference type="InterPro" id="IPR002845">
    <property type="entry name" value="tRNA_mtfrase_aTrm56"/>
</dbReference>
<dbReference type="InterPro" id="IPR029028">
    <property type="entry name" value="Alpha/beta_knot_MTases"/>
</dbReference>
<evidence type="ECO:0000256" key="6">
    <source>
        <dbReference type="ARBA" id="ARBA00013709"/>
    </source>
</evidence>
<dbReference type="GeneID" id="58979132"/>
<evidence type="ECO:0000256" key="13">
    <source>
        <dbReference type="ARBA" id="ARBA00047792"/>
    </source>
</evidence>
<dbReference type="Gene3D" id="3.40.1280.10">
    <property type="match status" value="1"/>
</dbReference>
<evidence type="ECO:0000313" key="15">
    <source>
        <dbReference type="EMBL" id="UXH31395.1"/>
    </source>
</evidence>
<evidence type="ECO:0000256" key="4">
    <source>
        <dbReference type="ARBA" id="ARBA00011738"/>
    </source>
</evidence>